<dbReference type="HAMAP" id="MF_00766">
    <property type="entry name" value="PGT_MtgA"/>
    <property type="match status" value="1"/>
</dbReference>
<dbReference type="GO" id="GO:0071555">
    <property type="term" value="P:cell wall organization"/>
    <property type="evidence" value="ECO:0007669"/>
    <property type="project" value="UniProtKB-KW"/>
</dbReference>
<comment type="subcellular location">
    <subcellularLocation>
        <location evidence="11">Cell inner membrane</location>
        <topology evidence="11">Single-pass membrane protein</topology>
    </subcellularLocation>
</comment>
<evidence type="ECO:0000313" key="14">
    <source>
        <dbReference type="Proteomes" id="UP000766595"/>
    </source>
</evidence>
<evidence type="ECO:0000256" key="3">
    <source>
        <dbReference type="ARBA" id="ARBA00022676"/>
    </source>
</evidence>
<dbReference type="GO" id="GO:0016763">
    <property type="term" value="F:pentosyltransferase activity"/>
    <property type="evidence" value="ECO:0007669"/>
    <property type="project" value="InterPro"/>
</dbReference>
<dbReference type="InterPro" id="IPR011812">
    <property type="entry name" value="Pep_trsgly"/>
</dbReference>
<dbReference type="GO" id="GO:0008360">
    <property type="term" value="P:regulation of cell shape"/>
    <property type="evidence" value="ECO:0007669"/>
    <property type="project" value="UniProtKB-KW"/>
</dbReference>
<dbReference type="InterPro" id="IPR001264">
    <property type="entry name" value="Glyco_trans_51"/>
</dbReference>
<keyword evidence="3 11" id="KW-0328">Glycosyltransferase</keyword>
<keyword evidence="1 11" id="KW-1003">Cell membrane</keyword>
<evidence type="ECO:0000256" key="6">
    <source>
        <dbReference type="ARBA" id="ARBA00022960"/>
    </source>
</evidence>
<dbReference type="EMBL" id="JAHHZF010000004">
    <property type="protein sequence ID" value="MBT9289557.1"/>
    <property type="molecule type" value="Genomic_DNA"/>
</dbReference>
<evidence type="ECO:0000256" key="7">
    <source>
        <dbReference type="ARBA" id="ARBA00022984"/>
    </source>
</evidence>
<keyword evidence="6 11" id="KW-0133">Cell shape</keyword>
<evidence type="ECO:0000256" key="2">
    <source>
        <dbReference type="ARBA" id="ARBA00022519"/>
    </source>
</evidence>
<dbReference type="SUPFAM" id="SSF53955">
    <property type="entry name" value="Lysozyme-like"/>
    <property type="match status" value="1"/>
</dbReference>
<comment type="pathway">
    <text evidence="11">Cell wall biogenesis; peptidoglycan biosynthesis.</text>
</comment>
<dbReference type="AlphaFoldDB" id="A0A947D7D5"/>
<accession>A0A947D7D5</accession>
<dbReference type="GO" id="GO:0009252">
    <property type="term" value="P:peptidoglycan biosynthetic process"/>
    <property type="evidence" value="ECO:0007669"/>
    <property type="project" value="UniProtKB-UniRule"/>
</dbReference>
<evidence type="ECO:0000256" key="4">
    <source>
        <dbReference type="ARBA" id="ARBA00022679"/>
    </source>
</evidence>
<sequence length="212" mass="23387">MLAALVLVPVSLTVAYRWIDPVSTLMLADRLLGRPVDRRWVPLERIAPSLIRAVVASEDARFCSHAGIDWAAIDLAMAKAERSGRRPRGVSTITMQVAKNLFLWPQRSYLRKIVEAPLALWIDLVLPKRRILEIYLNIAEWGPGTYGAEAGTRRAFGKSADSLGPREAAILATSLPNPILRDPRHPGRGQLGLVYRLERRAAGPDGSVPCVL</sequence>
<dbReference type="InterPro" id="IPR036950">
    <property type="entry name" value="PBP_transglycosylase"/>
</dbReference>
<dbReference type="GO" id="GO:0009274">
    <property type="term" value="C:peptidoglycan-based cell wall"/>
    <property type="evidence" value="ECO:0007669"/>
    <property type="project" value="InterPro"/>
</dbReference>
<keyword evidence="14" id="KW-1185">Reference proteome</keyword>
<evidence type="ECO:0000256" key="8">
    <source>
        <dbReference type="ARBA" id="ARBA00022989"/>
    </source>
</evidence>
<keyword evidence="2 11" id="KW-0997">Cell inner membrane</keyword>
<keyword evidence="8 11" id="KW-1133">Transmembrane helix</keyword>
<comment type="caution">
    <text evidence="13">The sequence shown here is derived from an EMBL/GenBank/DDBJ whole genome shotgun (WGS) entry which is preliminary data.</text>
</comment>
<dbReference type="PANTHER" id="PTHR30400">
    <property type="entry name" value="MONOFUNCTIONAL BIOSYNTHETIC PEPTIDOGLYCAN TRANSGLYCOSYLASE"/>
    <property type="match status" value="1"/>
</dbReference>
<keyword evidence="7 11" id="KW-0573">Peptidoglycan synthesis</keyword>
<evidence type="ECO:0000256" key="9">
    <source>
        <dbReference type="ARBA" id="ARBA00023136"/>
    </source>
</evidence>
<dbReference type="Proteomes" id="UP000766595">
    <property type="component" value="Unassembled WGS sequence"/>
</dbReference>
<evidence type="ECO:0000256" key="5">
    <source>
        <dbReference type="ARBA" id="ARBA00022692"/>
    </source>
</evidence>
<keyword evidence="9 11" id="KW-0472">Membrane</keyword>
<comment type="similarity">
    <text evidence="11">Belongs to the glycosyltransferase 51 family.</text>
</comment>
<dbReference type="Gene3D" id="1.10.3810.10">
    <property type="entry name" value="Biosynthetic peptidoglycan transglycosylase-like"/>
    <property type="match status" value="1"/>
</dbReference>
<gene>
    <name evidence="11 13" type="primary">mtgA</name>
    <name evidence="13" type="ORF">KL771_08840</name>
</gene>
<evidence type="ECO:0000259" key="12">
    <source>
        <dbReference type="Pfam" id="PF00912"/>
    </source>
</evidence>
<evidence type="ECO:0000313" key="13">
    <source>
        <dbReference type="EMBL" id="MBT9289557.1"/>
    </source>
</evidence>
<evidence type="ECO:0000256" key="11">
    <source>
        <dbReference type="HAMAP-Rule" id="MF_00766"/>
    </source>
</evidence>
<keyword evidence="4 11" id="KW-0808">Transferase</keyword>
<evidence type="ECO:0000256" key="1">
    <source>
        <dbReference type="ARBA" id="ARBA00022475"/>
    </source>
</evidence>
<dbReference type="InterPro" id="IPR023346">
    <property type="entry name" value="Lysozyme-like_dom_sf"/>
</dbReference>
<feature type="domain" description="Glycosyl transferase family 51" evidence="12">
    <location>
        <begin position="34"/>
        <end position="184"/>
    </location>
</feature>
<protein>
    <recommendedName>
        <fullName evidence="11">Biosynthetic peptidoglycan transglycosylase</fullName>
        <ecNumber evidence="11">2.4.99.28</ecNumber>
    </recommendedName>
    <alternativeName>
        <fullName evidence="11">Glycan polymerase</fullName>
    </alternativeName>
    <alternativeName>
        <fullName evidence="11">Peptidoglycan glycosyltransferase MtgA</fullName>
        <shortName evidence="11">PGT</shortName>
    </alternativeName>
</protein>
<organism evidence="13 14">
    <name type="scientific">Prosthecodimorpha staleyi</name>
    <dbReference type="NCBI Taxonomy" id="2840188"/>
    <lineage>
        <taxon>Bacteria</taxon>
        <taxon>Pseudomonadati</taxon>
        <taxon>Pseudomonadota</taxon>
        <taxon>Alphaproteobacteria</taxon>
        <taxon>Hyphomicrobiales</taxon>
        <taxon>Ancalomicrobiaceae</taxon>
        <taxon>Prosthecodimorpha</taxon>
    </lineage>
</organism>
<dbReference type="NCBIfam" id="TIGR02070">
    <property type="entry name" value="mono_pep_trsgly"/>
    <property type="match status" value="1"/>
</dbReference>
<dbReference type="EC" id="2.4.99.28" evidence="11"/>
<dbReference type="Pfam" id="PF00912">
    <property type="entry name" value="Transgly"/>
    <property type="match status" value="1"/>
</dbReference>
<evidence type="ECO:0000256" key="10">
    <source>
        <dbReference type="ARBA" id="ARBA00023316"/>
    </source>
</evidence>
<name>A0A947D7D5_9HYPH</name>
<comment type="function">
    <text evidence="11">Peptidoglycan polymerase that catalyzes glycan chain elongation from lipid-linked precursors.</text>
</comment>
<reference evidence="13 14" key="1">
    <citation type="submission" date="2021-06" db="EMBL/GenBank/DDBJ databases">
        <authorList>
            <person name="Grouzdev D.S."/>
            <person name="Koziaeva V."/>
        </authorList>
    </citation>
    <scope>NUCLEOTIDE SEQUENCE [LARGE SCALE GENOMIC DNA]</scope>
    <source>
        <strain evidence="13 14">22</strain>
    </source>
</reference>
<keyword evidence="5 11" id="KW-0812">Transmembrane</keyword>
<dbReference type="GO" id="GO:0005886">
    <property type="term" value="C:plasma membrane"/>
    <property type="evidence" value="ECO:0007669"/>
    <property type="project" value="UniProtKB-SubCell"/>
</dbReference>
<dbReference type="PANTHER" id="PTHR30400:SF0">
    <property type="entry name" value="BIOSYNTHETIC PEPTIDOGLYCAN TRANSGLYCOSYLASE"/>
    <property type="match status" value="1"/>
</dbReference>
<dbReference type="GO" id="GO:0008955">
    <property type="term" value="F:peptidoglycan glycosyltransferase activity"/>
    <property type="evidence" value="ECO:0007669"/>
    <property type="project" value="UniProtKB-UniRule"/>
</dbReference>
<keyword evidence="10 11" id="KW-0961">Cell wall biogenesis/degradation</keyword>
<comment type="catalytic activity">
    <reaction evidence="11">
        <text>[GlcNAc-(1-&gt;4)-Mur2Ac(oyl-L-Ala-gamma-D-Glu-L-Lys-D-Ala-D-Ala)](n)-di-trans,octa-cis-undecaprenyl diphosphate + beta-D-GlcNAc-(1-&gt;4)-Mur2Ac(oyl-L-Ala-gamma-D-Glu-L-Lys-D-Ala-D-Ala)-di-trans,octa-cis-undecaprenyl diphosphate = [GlcNAc-(1-&gt;4)-Mur2Ac(oyl-L-Ala-gamma-D-Glu-L-Lys-D-Ala-D-Ala)](n+1)-di-trans,octa-cis-undecaprenyl diphosphate + di-trans,octa-cis-undecaprenyl diphosphate + H(+)</text>
        <dbReference type="Rhea" id="RHEA:23708"/>
        <dbReference type="Rhea" id="RHEA-COMP:9602"/>
        <dbReference type="Rhea" id="RHEA-COMP:9603"/>
        <dbReference type="ChEBI" id="CHEBI:15378"/>
        <dbReference type="ChEBI" id="CHEBI:58405"/>
        <dbReference type="ChEBI" id="CHEBI:60033"/>
        <dbReference type="ChEBI" id="CHEBI:78435"/>
        <dbReference type="EC" id="2.4.99.28"/>
    </reaction>
</comment>
<proteinExistence type="inferred from homology"/>